<evidence type="ECO:0000313" key="3">
    <source>
        <dbReference type="EMBL" id="KAF2286802.1"/>
    </source>
</evidence>
<evidence type="ECO:0000313" key="4">
    <source>
        <dbReference type="Proteomes" id="UP000467840"/>
    </source>
</evidence>
<dbReference type="PANTHER" id="PTHR10694">
    <property type="entry name" value="LYSINE-SPECIFIC DEMETHYLASE"/>
    <property type="match status" value="1"/>
</dbReference>
<dbReference type="SMART" id="SM00545">
    <property type="entry name" value="JmjN"/>
    <property type="match status" value="1"/>
</dbReference>
<dbReference type="InterPro" id="IPR003347">
    <property type="entry name" value="JmjC_dom"/>
</dbReference>
<feature type="domain" description="JmjC" evidence="2">
    <location>
        <begin position="288"/>
        <end position="454"/>
    </location>
</feature>
<dbReference type="AlphaFoldDB" id="A0A6A6KD48"/>
<keyword evidence="4" id="KW-1185">Reference proteome</keyword>
<dbReference type="GO" id="GO:0010468">
    <property type="term" value="P:regulation of gene expression"/>
    <property type="evidence" value="ECO:0007669"/>
    <property type="project" value="TreeGrafter"/>
</dbReference>
<evidence type="ECO:0008006" key="5">
    <source>
        <dbReference type="Google" id="ProtNLM"/>
    </source>
</evidence>
<dbReference type="SMART" id="SM00558">
    <property type="entry name" value="JmjC"/>
    <property type="match status" value="1"/>
</dbReference>
<organism evidence="3 4">
    <name type="scientific">Hevea brasiliensis</name>
    <name type="common">Para rubber tree</name>
    <name type="synonym">Siphonia brasiliensis</name>
    <dbReference type="NCBI Taxonomy" id="3981"/>
    <lineage>
        <taxon>Eukaryota</taxon>
        <taxon>Viridiplantae</taxon>
        <taxon>Streptophyta</taxon>
        <taxon>Embryophyta</taxon>
        <taxon>Tracheophyta</taxon>
        <taxon>Spermatophyta</taxon>
        <taxon>Magnoliopsida</taxon>
        <taxon>eudicotyledons</taxon>
        <taxon>Gunneridae</taxon>
        <taxon>Pentapetalae</taxon>
        <taxon>rosids</taxon>
        <taxon>fabids</taxon>
        <taxon>Malpighiales</taxon>
        <taxon>Euphorbiaceae</taxon>
        <taxon>Crotonoideae</taxon>
        <taxon>Micrandreae</taxon>
        <taxon>Hevea</taxon>
    </lineage>
</organism>
<protein>
    <recommendedName>
        <fullName evidence="5">JmjC domain-containing protein</fullName>
    </recommendedName>
</protein>
<gene>
    <name evidence="3" type="ORF">GH714_030429</name>
</gene>
<dbReference type="EMBL" id="JAAGAX010000017">
    <property type="protein sequence ID" value="KAF2286802.1"/>
    <property type="molecule type" value="Genomic_DNA"/>
</dbReference>
<accession>A0A6A6KD48</accession>
<dbReference type="GO" id="GO:0005634">
    <property type="term" value="C:nucleus"/>
    <property type="evidence" value="ECO:0007669"/>
    <property type="project" value="TreeGrafter"/>
</dbReference>
<dbReference type="Gene3D" id="2.60.120.650">
    <property type="entry name" value="Cupin"/>
    <property type="match status" value="1"/>
</dbReference>
<dbReference type="PROSITE" id="PS51183">
    <property type="entry name" value="JMJN"/>
    <property type="match status" value="1"/>
</dbReference>
<sequence length="523" mass="58746">MLTIAPPKHLMVCYGGGFDSNFGYASSQMICGKGVCDMLQSNNGDQAHKDWSSNENGDKLPVRQDHLQEDAFQKGLPVDAHIVVIARWRPEDAIKDVLEEAPVFHPTEEEFKDTLKYIASIRPRVEAYGICRIVPPPSWHPPCLIKEKNIWGKSTFVAQIQRIDGLQNQYGQGQMARTCENGSCKSSFKMDLDDPDGVGSSDIEGSESETGPEFTLETFKKYADNFKSQYFCARSKVVVSEVDPTLHQESWEPSLDILRVLYGGPDSGVFGSGFPTKSIFTKISDCDEYLNSGWNLNNTPRLPGSLLSSESFNTSGLLVPQIRIGMCFSKFCWKVEEHHLYSLCYMHLGAPKIWYGIPGRHNVKFKALLKKQLPDMLAEQPKLRDRLADKLYPSTLKSEDIPVYRCIQYPGEFVLVLPGAYYSGFDCGFNCVEAVNVAPLEWLPYGQNVVELYCEQGRKTSISHDKLLLGAVREAVRAQWEISLLKKNTTDNLRWKDACGNDGILAKALKDMPNAVVLLRWCL</sequence>
<dbReference type="Pfam" id="PF02373">
    <property type="entry name" value="JmjC"/>
    <property type="match status" value="1"/>
</dbReference>
<dbReference type="PANTHER" id="PTHR10694:SF54">
    <property type="entry name" value="INACTIVE LYSINE-SPECIFIC DEMETHYLASE JMJ19-RELATED"/>
    <property type="match status" value="1"/>
</dbReference>
<comment type="caution">
    <text evidence="3">The sequence shown here is derived from an EMBL/GenBank/DDBJ whole genome shotgun (WGS) entry which is preliminary data.</text>
</comment>
<dbReference type="SUPFAM" id="SSF51197">
    <property type="entry name" value="Clavaminate synthase-like"/>
    <property type="match status" value="1"/>
</dbReference>
<dbReference type="PROSITE" id="PS51184">
    <property type="entry name" value="JMJC"/>
    <property type="match status" value="1"/>
</dbReference>
<dbReference type="GO" id="GO:0000785">
    <property type="term" value="C:chromatin"/>
    <property type="evidence" value="ECO:0007669"/>
    <property type="project" value="TreeGrafter"/>
</dbReference>
<evidence type="ECO:0000259" key="2">
    <source>
        <dbReference type="PROSITE" id="PS51184"/>
    </source>
</evidence>
<name>A0A6A6KD48_HEVBR</name>
<feature type="domain" description="JmjN" evidence="1">
    <location>
        <begin position="101"/>
        <end position="142"/>
    </location>
</feature>
<dbReference type="Pfam" id="PF02375">
    <property type="entry name" value="JmjN"/>
    <property type="match status" value="1"/>
</dbReference>
<dbReference type="InterPro" id="IPR003349">
    <property type="entry name" value="JmjN"/>
</dbReference>
<reference evidence="3 4" key="1">
    <citation type="journal article" date="2020" name="Mol. Plant">
        <title>The Chromosome-Based Rubber Tree Genome Provides New Insights into Spurge Genome Evolution and Rubber Biosynthesis.</title>
        <authorList>
            <person name="Liu J."/>
            <person name="Shi C."/>
            <person name="Shi C.C."/>
            <person name="Li W."/>
            <person name="Zhang Q.J."/>
            <person name="Zhang Y."/>
            <person name="Li K."/>
            <person name="Lu H.F."/>
            <person name="Shi C."/>
            <person name="Zhu S.T."/>
            <person name="Xiao Z.Y."/>
            <person name="Nan H."/>
            <person name="Yue Y."/>
            <person name="Zhu X.G."/>
            <person name="Wu Y."/>
            <person name="Hong X.N."/>
            <person name="Fan G.Y."/>
            <person name="Tong Y."/>
            <person name="Zhang D."/>
            <person name="Mao C.L."/>
            <person name="Liu Y.L."/>
            <person name="Hao S.J."/>
            <person name="Liu W.Q."/>
            <person name="Lv M.Q."/>
            <person name="Zhang H.B."/>
            <person name="Liu Y."/>
            <person name="Hu-Tang G.R."/>
            <person name="Wang J.P."/>
            <person name="Wang J.H."/>
            <person name="Sun Y.H."/>
            <person name="Ni S.B."/>
            <person name="Chen W.B."/>
            <person name="Zhang X.C."/>
            <person name="Jiao Y.N."/>
            <person name="Eichler E.E."/>
            <person name="Li G.H."/>
            <person name="Liu X."/>
            <person name="Gao L.Z."/>
        </authorList>
    </citation>
    <scope>NUCLEOTIDE SEQUENCE [LARGE SCALE GENOMIC DNA]</scope>
    <source>
        <strain evidence="4">cv. GT1</strain>
        <tissue evidence="3">Leaf</tissue>
    </source>
</reference>
<dbReference type="Proteomes" id="UP000467840">
    <property type="component" value="Chromosome 3"/>
</dbReference>
<dbReference type="GO" id="GO:0034647">
    <property type="term" value="F:histone H3K4me/H3K4me2/H3K4me3 demethylase activity"/>
    <property type="evidence" value="ECO:0007669"/>
    <property type="project" value="TreeGrafter"/>
</dbReference>
<proteinExistence type="predicted"/>
<evidence type="ECO:0000259" key="1">
    <source>
        <dbReference type="PROSITE" id="PS51183"/>
    </source>
</evidence>